<dbReference type="EMBL" id="JANAVB010023314">
    <property type="protein sequence ID" value="KAJ6823237.1"/>
    <property type="molecule type" value="Genomic_DNA"/>
</dbReference>
<proteinExistence type="predicted"/>
<keyword evidence="2" id="KW-0418">Kinase</keyword>
<dbReference type="Proteomes" id="UP001140949">
    <property type="component" value="Unassembled WGS sequence"/>
</dbReference>
<dbReference type="GO" id="GO:0016301">
    <property type="term" value="F:kinase activity"/>
    <property type="evidence" value="ECO:0007669"/>
    <property type="project" value="UniProtKB-KW"/>
</dbReference>
<comment type="caution">
    <text evidence="2">The sequence shown here is derived from an EMBL/GenBank/DDBJ whole genome shotgun (WGS) entry which is preliminary data.</text>
</comment>
<accession>A0AAX6H0J9</accession>
<keyword evidence="3" id="KW-1185">Reference proteome</keyword>
<keyword evidence="2" id="KW-0808">Transferase</keyword>
<evidence type="ECO:0000313" key="3">
    <source>
        <dbReference type="Proteomes" id="UP001140949"/>
    </source>
</evidence>
<protein>
    <submittedName>
        <fullName evidence="2">Proline-rich receptor-like protein kinase PERK2</fullName>
    </submittedName>
</protein>
<evidence type="ECO:0000313" key="2">
    <source>
        <dbReference type="EMBL" id="KAJ6834322.1"/>
    </source>
</evidence>
<name>A0AAX6H0J9_IRIPA</name>
<dbReference type="AlphaFoldDB" id="A0AAX6H0J9"/>
<gene>
    <name evidence="2" type="ORF">M6B38_335380</name>
    <name evidence="1" type="ORF">M6B38_384495</name>
</gene>
<reference evidence="2" key="2">
    <citation type="submission" date="2023-04" db="EMBL/GenBank/DDBJ databases">
        <authorList>
            <person name="Bruccoleri R.E."/>
            <person name="Oakeley E.J."/>
            <person name="Faust A.-M."/>
            <person name="Dessus-Babus S."/>
            <person name="Altorfer M."/>
            <person name="Burckhardt D."/>
            <person name="Oertli M."/>
            <person name="Naumann U."/>
            <person name="Petersen F."/>
            <person name="Wong J."/>
        </authorList>
    </citation>
    <scope>NUCLEOTIDE SEQUENCE</scope>
    <source>
        <strain evidence="2">GSM-AAB239-AS_SAM_17_03QT</strain>
        <tissue evidence="2">Leaf</tissue>
    </source>
</reference>
<keyword evidence="2" id="KW-0675">Receptor</keyword>
<reference evidence="2" key="1">
    <citation type="journal article" date="2023" name="GigaByte">
        <title>Genome assembly of the bearded iris, Iris pallida Lam.</title>
        <authorList>
            <person name="Bruccoleri R.E."/>
            <person name="Oakeley E.J."/>
            <person name="Faust A.M.E."/>
            <person name="Altorfer M."/>
            <person name="Dessus-Babus S."/>
            <person name="Burckhardt D."/>
            <person name="Oertli M."/>
            <person name="Naumann U."/>
            <person name="Petersen F."/>
            <person name="Wong J."/>
        </authorList>
    </citation>
    <scope>NUCLEOTIDE SEQUENCE</scope>
    <source>
        <strain evidence="2">GSM-AAB239-AS_SAM_17_03QT</strain>
    </source>
</reference>
<organism evidence="2 3">
    <name type="scientific">Iris pallida</name>
    <name type="common">Sweet iris</name>
    <dbReference type="NCBI Taxonomy" id="29817"/>
    <lineage>
        <taxon>Eukaryota</taxon>
        <taxon>Viridiplantae</taxon>
        <taxon>Streptophyta</taxon>
        <taxon>Embryophyta</taxon>
        <taxon>Tracheophyta</taxon>
        <taxon>Spermatophyta</taxon>
        <taxon>Magnoliopsida</taxon>
        <taxon>Liliopsida</taxon>
        <taxon>Asparagales</taxon>
        <taxon>Iridaceae</taxon>
        <taxon>Iridoideae</taxon>
        <taxon>Irideae</taxon>
        <taxon>Iris</taxon>
    </lineage>
</organism>
<dbReference type="EMBL" id="JANAVB010014596">
    <property type="protein sequence ID" value="KAJ6834322.1"/>
    <property type="molecule type" value="Genomic_DNA"/>
</dbReference>
<evidence type="ECO:0000313" key="1">
    <source>
        <dbReference type="EMBL" id="KAJ6823237.1"/>
    </source>
</evidence>
<sequence>MINLISHRFKSLSKSIIRSRYSNLPNFCIYLKYEYKEERWISRSLSISFPITNKHKNFKSILHQRAYLTTMPSQPPPVSTTIITTATIVSSLGSDPGRSCLCPHPVLSFRSANQTHHESNPSDTIQIQREFNKIKPSPT</sequence>